<protein>
    <submittedName>
        <fullName evidence="4">Glutathione S-transferase family protein</fullName>
    </submittedName>
</protein>
<sequence length="230" mass="25801">MATLFHHPLCPHSRFVRLLLGEFGIEASLVEERAFERRTEFLVMNPAGTTPVFSEEQIGNVPGASVIAEYLDETRGLALGDRRLLPSDPKGRVEVRRLVDWFNGKMHAEVTGYLVTEKVFKRFMPLEAGGGAPDMAAIRAARANIRYHLSYIGFLMQGRNWLAGDKLSWADLAAAAQLSAADYLGDVPWNENETAKHWYARVKSRPSFRPLLADRVLGMDPAEHYADLDF</sequence>
<dbReference type="EMBL" id="CP157484">
    <property type="protein sequence ID" value="XBO39270.1"/>
    <property type="molecule type" value="Genomic_DNA"/>
</dbReference>
<dbReference type="PANTHER" id="PTHR43969:SF9">
    <property type="entry name" value="GLUTATHIONE S TRANSFERASE D10, ISOFORM A-RELATED"/>
    <property type="match status" value="1"/>
</dbReference>
<dbReference type="RefSeq" id="WP_406856109.1">
    <property type="nucleotide sequence ID" value="NZ_CP157484.1"/>
</dbReference>
<dbReference type="Pfam" id="PF14497">
    <property type="entry name" value="GST_C_3"/>
    <property type="match status" value="1"/>
</dbReference>
<dbReference type="AlphaFoldDB" id="A0AAU7JG11"/>
<comment type="subunit">
    <text evidence="1">Homodimer.</text>
</comment>
<evidence type="ECO:0000256" key="1">
    <source>
        <dbReference type="ARBA" id="ARBA00011738"/>
    </source>
</evidence>
<gene>
    <name evidence="4" type="ORF">ABEG18_00320</name>
</gene>
<dbReference type="SUPFAM" id="SSF52833">
    <property type="entry name" value="Thioredoxin-like"/>
    <property type="match status" value="1"/>
</dbReference>
<dbReference type="Pfam" id="PF13417">
    <property type="entry name" value="GST_N_3"/>
    <property type="match status" value="1"/>
</dbReference>
<dbReference type="Gene3D" id="1.20.1050.10">
    <property type="match status" value="1"/>
</dbReference>
<dbReference type="GO" id="GO:0006749">
    <property type="term" value="P:glutathione metabolic process"/>
    <property type="evidence" value="ECO:0007669"/>
    <property type="project" value="TreeGrafter"/>
</dbReference>
<dbReference type="SUPFAM" id="SSF47616">
    <property type="entry name" value="GST C-terminal domain-like"/>
    <property type="match status" value="1"/>
</dbReference>
<dbReference type="PROSITE" id="PS50405">
    <property type="entry name" value="GST_CTER"/>
    <property type="match status" value="1"/>
</dbReference>
<dbReference type="GO" id="GO:0004364">
    <property type="term" value="F:glutathione transferase activity"/>
    <property type="evidence" value="ECO:0007669"/>
    <property type="project" value="TreeGrafter"/>
</dbReference>
<dbReference type="InterPro" id="IPR010987">
    <property type="entry name" value="Glutathione-S-Trfase_C-like"/>
</dbReference>
<dbReference type="InterPro" id="IPR004046">
    <property type="entry name" value="GST_C"/>
</dbReference>
<dbReference type="InterPro" id="IPR004045">
    <property type="entry name" value="Glutathione_S-Trfase_N"/>
</dbReference>
<dbReference type="InterPro" id="IPR036282">
    <property type="entry name" value="Glutathione-S-Trfase_C_sf"/>
</dbReference>
<feature type="domain" description="GST C-terminal" evidence="3">
    <location>
        <begin position="88"/>
        <end position="228"/>
    </location>
</feature>
<dbReference type="InterPro" id="IPR036249">
    <property type="entry name" value="Thioredoxin-like_sf"/>
</dbReference>
<dbReference type="PROSITE" id="PS50404">
    <property type="entry name" value="GST_NTER"/>
    <property type="match status" value="1"/>
</dbReference>
<dbReference type="Gene3D" id="3.40.30.10">
    <property type="entry name" value="Glutaredoxin"/>
    <property type="match status" value="1"/>
</dbReference>
<feature type="domain" description="GST N-terminal" evidence="2">
    <location>
        <begin position="1"/>
        <end position="79"/>
    </location>
</feature>
<proteinExistence type="predicted"/>
<accession>A0AAU7JG11</accession>
<evidence type="ECO:0000313" key="4">
    <source>
        <dbReference type="EMBL" id="XBO39270.1"/>
    </source>
</evidence>
<evidence type="ECO:0000259" key="2">
    <source>
        <dbReference type="PROSITE" id="PS50404"/>
    </source>
</evidence>
<dbReference type="PANTHER" id="PTHR43969">
    <property type="entry name" value="GLUTATHIONE S TRANSFERASE D10, ISOFORM A-RELATED"/>
    <property type="match status" value="1"/>
</dbReference>
<reference evidence="4" key="1">
    <citation type="submission" date="2024-05" db="EMBL/GenBank/DDBJ databases">
        <authorList>
            <person name="Kim S."/>
            <person name="Heo J."/>
            <person name="Choi H."/>
            <person name="Choi Y."/>
            <person name="Kwon S.-W."/>
            <person name="Kim Y."/>
        </authorList>
    </citation>
    <scope>NUCLEOTIDE SEQUENCE</scope>
    <source>
        <strain evidence="4">KACC 23698</strain>
    </source>
</reference>
<name>A0AAU7JG11_9HYPH</name>
<organism evidence="4">
    <name type="scientific">Alsobacter sp. KACC 23698</name>
    <dbReference type="NCBI Taxonomy" id="3149229"/>
    <lineage>
        <taxon>Bacteria</taxon>
        <taxon>Pseudomonadati</taxon>
        <taxon>Pseudomonadota</taxon>
        <taxon>Alphaproteobacteria</taxon>
        <taxon>Hyphomicrobiales</taxon>
        <taxon>Alsobacteraceae</taxon>
        <taxon>Alsobacter</taxon>
    </lineage>
</organism>
<evidence type="ECO:0000259" key="3">
    <source>
        <dbReference type="PROSITE" id="PS50405"/>
    </source>
</evidence>